<keyword evidence="4" id="KW-1185">Reference proteome</keyword>
<comment type="caution">
    <text evidence="3">The sequence shown here is derived from an EMBL/GenBank/DDBJ whole genome shotgun (WGS) entry which is preliminary data.</text>
</comment>
<protein>
    <recommendedName>
        <fullName evidence="2">Reverse transcriptase domain-containing protein</fullName>
    </recommendedName>
</protein>
<accession>A0A388KKT1</accession>
<organism evidence="3 4">
    <name type="scientific">Chara braunii</name>
    <name type="common">Braun's stonewort</name>
    <dbReference type="NCBI Taxonomy" id="69332"/>
    <lineage>
        <taxon>Eukaryota</taxon>
        <taxon>Viridiplantae</taxon>
        <taxon>Streptophyta</taxon>
        <taxon>Charophyceae</taxon>
        <taxon>Charales</taxon>
        <taxon>Characeae</taxon>
        <taxon>Chara</taxon>
    </lineage>
</organism>
<dbReference type="STRING" id="69332.A0A388KKT1"/>
<dbReference type="InterPro" id="IPR043502">
    <property type="entry name" value="DNA/RNA_pol_sf"/>
</dbReference>
<name>A0A388KKT1_CHABU</name>
<dbReference type="PANTHER" id="PTHR19446">
    <property type="entry name" value="REVERSE TRANSCRIPTASES"/>
    <property type="match status" value="1"/>
</dbReference>
<evidence type="ECO:0000259" key="2">
    <source>
        <dbReference type="PROSITE" id="PS50878"/>
    </source>
</evidence>
<proteinExistence type="predicted"/>
<reference evidence="3 4" key="1">
    <citation type="journal article" date="2018" name="Cell">
        <title>The Chara Genome: Secondary Complexity and Implications for Plant Terrestrialization.</title>
        <authorList>
            <person name="Nishiyama T."/>
            <person name="Sakayama H."/>
            <person name="Vries J.D."/>
            <person name="Buschmann H."/>
            <person name="Saint-Marcoux D."/>
            <person name="Ullrich K.K."/>
            <person name="Haas F.B."/>
            <person name="Vanderstraeten L."/>
            <person name="Becker D."/>
            <person name="Lang D."/>
            <person name="Vosolsobe S."/>
            <person name="Rombauts S."/>
            <person name="Wilhelmsson P.K.I."/>
            <person name="Janitza P."/>
            <person name="Kern R."/>
            <person name="Heyl A."/>
            <person name="Rumpler F."/>
            <person name="Villalobos L.I.A.C."/>
            <person name="Clay J.M."/>
            <person name="Skokan R."/>
            <person name="Toyoda A."/>
            <person name="Suzuki Y."/>
            <person name="Kagoshima H."/>
            <person name="Schijlen E."/>
            <person name="Tajeshwar N."/>
            <person name="Catarino B."/>
            <person name="Hetherington A.J."/>
            <person name="Saltykova A."/>
            <person name="Bonnot C."/>
            <person name="Breuninger H."/>
            <person name="Symeonidi A."/>
            <person name="Radhakrishnan G.V."/>
            <person name="Van Nieuwerburgh F."/>
            <person name="Deforce D."/>
            <person name="Chang C."/>
            <person name="Karol K.G."/>
            <person name="Hedrich R."/>
            <person name="Ulvskov P."/>
            <person name="Glockner G."/>
            <person name="Delwiche C.F."/>
            <person name="Petrasek J."/>
            <person name="Van de Peer Y."/>
            <person name="Friml J."/>
            <person name="Beilby M."/>
            <person name="Dolan L."/>
            <person name="Kohara Y."/>
            <person name="Sugano S."/>
            <person name="Fujiyama A."/>
            <person name="Delaux P.-M."/>
            <person name="Quint M."/>
            <person name="TheiBen G."/>
            <person name="Hagemann M."/>
            <person name="Harholt J."/>
            <person name="Dunand C."/>
            <person name="Zachgo S."/>
            <person name="Langdale J."/>
            <person name="Maumus F."/>
            <person name="Straeten D.V.D."/>
            <person name="Gould S.B."/>
            <person name="Rensing S.A."/>
        </authorList>
    </citation>
    <scope>NUCLEOTIDE SEQUENCE [LARGE SCALE GENOMIC DNA]</scope>
    <source>
        <strain evidence="3 4">S276</strain>
    </source>
</reference>
<dbReference type="Gramene" id="GBG70637">
    <property type="protein sequence ID" value="GBG70637"/>
    <property type="gene ID" value="CBR_g7939"/>
</dbReference>
<sequence>MISYLAVNHVLRDWLINTLQREEKAIVGGKPCKVLYKPWATPAEQAKARDDLQAQRFWIRVLRVPFLAMPFLEAAVKKEYGQVQKAYPPERNQAAPCLVNHRFDLHPRAKSEVTKYLKSRSRQGWHNVEVVTQDSPWCRDCRWYGHKTGEAACPKKGIAQPVSASIVSTTSIPTSSGTKVTQPLNVPPLNTSSSLGAANIQPPGFVSASLGTAMTQSPGSVSPKASGVQTTSALSDGLQPSEPQGGLSLTASLFAQPVPSQELQGAALGTGLLSTGPTTSTIVTTTKEMRGTDLIGTSTSTDKYQLMGGLEIRMTQQKEAVHRKKILSGGPKTMGYKPYQRQPQSRKAANKSVTWAELADEDVPFTEAEPLSDEDDQGQQDQLRADVYPGSIQDAIAAGRPWVVVPLVFLAVDGDLQLMAALSSEGSLSIPHFETHVEATLESVLTETQKWLLPAYKLRPYPTMEWVRLTPTNDKGRTDILCFPMLDAIINPAAKGTPPLTGLRWISLQLFKNPGGQTAVDTKTILAIKHPFDDAAPLAVETHAIVTNISPFYENLLTSQSQYTKHQLLQQFHEDVWSKVDKTLLECQLPQLESDITMQELTHAVSSLARHKAPGLDSLPAEFFRNFSLHLLPELLLICQAVWNGASLPEAALQGVITFVFKKGDRTDIANYRPISLMPALYKIFSNILTARLQKVLPLLIHRTQSGFLQGRQILHNVMVAEQLVELVAAGEESLAIILLDLAKAYDRVG</sequence>
<dbReference type="SUPFAM" id="SSF56672">
    <property type="entry name" value="DNA/RNA polymerases"/>
    <property type="match status" value="1"/>
</dbReference>
<dbReference type="PROSITE" id="PS50878">
    <property type="entry name" value="RT_POL"/>
    <property type="match status" value="1"/>
</dbReference>
<dbReference type="AlphaFoldDB" id="A0A388KKT1"/>
<feature type="compositionally biased region" description="Polar residues" evidence="1">
    <location>
        <begin position="341"/>
        <end position="353"/>
    </location>
</feature>
<feature type="domain" description="Reverse transcriptase" evidence="2">
    <location>
        <begin position="641"/>
        <end position="750"/>
    </location>
</feature>
<dbReference type="CDD" id="cd01650">
    <property type="entry name" value="RT_nLTR_like"/>
    <property type="match status" value="1"/>
</dbReference>
<feature type="region of interest" description="Disordered" evidence="1">
    <location>
        <begin position="331"/>
        <end position="353"/>
    </location>
</feature>
<gene>
    <name evidence="3" type="ORF">CBR_g7939</name>
</gene>
<dbReference type="InterPro" id="IPR000477">
    <property type="entry name" value="RT_dom"/>
</dbReference>
<dbReference type="OrthoDB" id="416119at2759"/>
<feature type="region of interest" description="Disordered" evidence="1">
    <location>
        <begin position="215"/>
        <end position="240"/>
    </location>
</feature>
<evidence type="ECO:0000313" key="4">
    <source>
        <dbReference type="Proteomes" id="UP000265515"/>
    </source>
</evidence>
<dbReference type="Proteomes" id="UP000265515">
    <property type="component" value="Unassembled WGS sequence"/>
</dbReference>
<evidence type="ECO:0000256" key="1">
    <source>
        <dbReference type="SAM" id="MobiDB-lite"/>
    </source>
</evidence>
<dbReference type="Pfam" id="PF00078">
    <property type="entry name" value="RVT_1"/>
    <property type="match status" value="1"/>
</dbReference>
<dbReference type="EMBL" id="BFEA01000134">
    <property type="protein sequence ID" value="GBG70637.1"/>
    <property type="molecule type" value="Genomic_DNA"/>
</dbReference>
<evidence type="ECO:0000313" key="3">
    <source>
        <dbReference type="EMBL" id="GBG70637.1"/>
    </source>
</evidence>